<dbReference type="GO" id="GO:0006633">
    <property type="term" value="P:fatty acid biosynthetic process"/>
    <property type="evidence" value="ECO:0007669"/>
    <property type="project" value="InterPro"/>
</dbReference>
<dbReference type="Gene3D" id="3.90.180.10">
    <property type="entry name" value="Medium-chain alcohol dehydrogenases, catalytic domain"/>
    <property type="match status" value="1"/>
</dbReference>
<dbReference type="SUPFAM" id="SSF53901">
    <property type="entry name" value="Thiolase-like"/>
    <property type="match status" value="1"/>
</dbReference>
<evidence type="ECO:0000313" key="14">
    <source>
        <dbReference type="Proteomes" id="UP000006304"/>
    </source>
</evidence>
<dbReference type="Gene3D" id="3.40.50.11460">
    <property type="match status" value="1"/>
</dbReference>
<dbReference type="GO" id="GO:0004315">
    <property type="term" value="F:3-oxoacyl-[acyl-carrier-protein] synthase activity"/>
    <property type="evidence" value="ECO:0007669"/>
    <property type="project" value="InterPro"/>
</dbReference>
<evidence type="ECO:0000256" key="6">
    <source>
        <dbReference type="ARBA" id="ARBA00023098"/>
    </source>
</evidence>
<reference evidence="13 14" key="1">
    <citation type="journal article" date="2012" name="J. Bacteriol.">
        <title>Complete genome sequence of Nocardia brasiliensis HUJEG-1.</title>
        <authorList>
            <person name="Vera-Cabrera L."/>
            <person name="Ortiz-Lopez R."/>
            <person name="Elizondo-Gonzalez R."/>
            <person name="Perez-Maya A.A."/>
            <person name="Ocampo-Candiani J."/>
        </authorList>
    </citation>
    <scope>NUCLEOTIDE SEQUENCE [LARGE SCALE GENOMIC DNA]</scope>
    <source>
        <strain evidence="14">ATCC 700358</strain>
    </source>
</reference>
<dbReference type="InterPro" id="IPR011032">
    <property type="entry name" value="GroES-like_sf"/>
</dbReference>
<dbReference type="SMART" id="SM00827">
    <property type="entry name" value="PKS_AT"/>
    <property type="match status" value="1"/>
</dbReference>
<keyword evidence="3" id="KW-0597">Phosphoprotein</keyword>
<dbReference type="Gene3D" id="3.30.70.3290">
    <property type="match status" value="1"/>
</dbReference>
<dbReference type="AlphaFoldDB" id="K0EZV6"/>
<dbReference type="SMART" id="SM00826">
    <property type="entry name" value="PKS_DH"/>
    <property type="match status" value="1"/>
</dbReference>
<organism evidence="13 14">
    <name type="scientific">Nocardia brasiliensis (strain ATCC 700358 / HUJEG-1)</name>
    <dbReference type="NCBI Taxonomy" id="1133849"/>
    <lineage>
        <taxon>Bacteria</taxon>
        <taxon>Bacillati</taxon>
        <taxon>Actinomycetota</taxon>
        <taxon>Actinomycetes</taxon>
        <taxon>Mycobacteriales</taxon>
        <taxon>Nocardiaceae</taxon>
        <taxon>Nocardia</taxon>
    </lineage>
</organism>
<dbReference type="SMART" id="SM00825">
    <property type="entry name" value="PKS_KS"/>
    <property type="match status" value="1"/>
</dbReference>
<evidence type="ECO:0000256" key="5">
    <source>
        <dbReference type="ARBA" id="ARBA00022832"/>
    </source>
</evidence>
<dbReference type="Pfam" id="PF16197">
    <property type="entry name" value="KAsynt_C_assoc"/>
    <property type="match status" value="1"/>
</dbReference>
<evidence type="ECO:0000256" key="7">
    <source>
        <dbReference type="ARBA" id="ARBA00023268"/>
    </source>
</evidence>
<dbReference type="SUPFAM" id="SSF52151">
    <property type="entry name" value="FabD/lysophospholipase-like"/>
    <property type="match status" value="1"/>
</dbReference>
<dbReference type="PROSITE" id="PS52004">
    <property type="entry name" value="KS3_2"/>
    <property type="match status" value="1"/>
</dbReference>
<dbReference type="RefSeq" id="WP_014985295.1">
    <property type="nucleotide sequence ID" value="NC_018681.1"/>
</dbReference>
<dbReference type="Gene3D" id="3.40.47.10">
    <property type="match status" value="1"/>
</dbReference>
<dbReference type="Gene3D" id="1.10.1200.10">
    <property type="entry name" value="ACP-like"/>
    <property type="match status" value="1"/>
</dbReference>
<dbReference type="Pfam" id="PF00698">
    <property type="entry name" value="Acyl_transf_1"/>
    <property type="match status" value="1"/>
</dbReference>
<keyword evidence="8" id="KW-0012">Acyltransferase</keyword>
<dbReference type="PROSITE" id="PS52019">
    <property type="entry name" value="PKS_MFAS_DH"/>
    <property type="match status" value="1"/>
</dbReference>
<dbReference type="Pfam" id="PF22953">
    <property type="entry name" value="SpnB_Rossmann"/>
    <property type="match status" value="1"/>
</dbReference>
<dbReference type="HOGENOM" id="CLU_000022_31_5_11"/>
<dbReference type="SMART" id="SM00822">
    <property type="entry name" value="PKS_KR"/>
    <property type="match status" value="1"/>
</dbReference>
<dbReference type="Pfam" id="PF02801">
    <property type="entry name" value="Ketoacyl-synt_C"/>
    <property type="match status" value="1"/>
</dbReference>
<dbReference type="InterPro" id="IPR055123">
    <property type="entry name" value="SpnB-like_Rossmann"/>
</dbReference>
<dbReference type="CDD" id="cd00833">
    <property type="entry name" value="PKS"/>
    <property type="match status" value="1"/>
</dbReference>
<evidence type="ECO:0000256" key="2">
    <source>
        <dbReference type="ARBA" id="ARBA00022450"/>
    </source>
</evidence>
<dbReference type="InterPro" id="IPR016036">
    <property type="entry name" value="Malonyl_transacylase_ACP-bd"/>
</dbReference>
<evidence type="ECO:0000256" key="4">
    <source>
        <dbReference type="ARBA" id="ARBA00022679"/>
    </source>
</evidence>
<feature type="domain" description="Carrier" evidence="10">
    <location>
        <begin position="1983"/>
        <end position="2058"/>
    </location>
</feature>
<feature type="active site" description="Proton donor; for dehydratase activity" evidence="9">
    <location>
        <position position="1117"/>
    </location>
</feature>
<dbReference type="Gene3D" id="3.40.366.10">
    <property type="entry name" value="Malonyl-Coenzyme A Acyl Carrier Protein, domain 2"/>
    <property type="match status" value="1"/>
</dbReference>
<dbReference type="SUPFAM" id="SSF51735">
    <property type="entry name" value="NAD(P)-binding Rossmann-fold domains"/>
    <property type="match status" value="3"/>
</dbReference>
<dbReference type="Gene3D" id="3.40.50.720">
    <property type="entry name" value="NAD(P)-binding Rossmann-like Domain"/>
    <property type="match status" value="1"/>
</dbReference>
<dbReference type="InterPro" id="IPR049900">
    <property type="entry name" value="PKS_mFAS_DH"/>
</dbReference>
<dbReference type="Pfam" id="PF00550">
    <property type="entry name" value="PP-binding"/>
    <property type="match status" value="1"/>
</dbReference>
<dbReference type="GO" id="GO:0016491">
    <property type="term" value="F:oxidoreductase activity"/>
    <property type="evidence" value="ECO:0007669"/>
    <property type="project" value="InterPro"/>
</dbReference>
<dbReference type="InterPro" id="IPR014030">
    <property type="entry name" value="Ketoacyl_synth_N"/>
</dbReference>
<feature type="domain" description="Ketosynthase family 3 (KS3)" evidence="11">
    <location>
        <begin position="33"/>
        <end position="447"/>
    </location>
</feature>
<dbReference type="InterPro" id="IPR016039">
    <property type="entry name" value="Thiolase-like"/>
</dbReference>
<dbReference type="SUPFAM" id="SSF55048">
    <property type="entry name" value="Probable ACP-binding domain of malonyl-CoA ACP transacylase"/>
    <property type="match status" value="1"/>
</dbReference>
<dbReference type="InterPro" id="IPR036291">
    <property type="entry name" value="NAD(P)-bd_dom_sf"/>
</dbReference>
<dbReference type="FunFam" id="3.40.50.720:FF:000209">
    <property type="entry name" value="Polyketide synthase Pks12"/>
    <property type="match status" value="1"/>
</dbReference>
<evidence type="ECO:0000256" key="1">
    <source>
        <dbReference type="ARBA" id="ARBA00005189"/>
    </source>
</evidence>
<dbReference type="InterPro" id="IPR018201">
    <property type="entry name" value="Ketoacyl_synth_AS"/>
</dbReference>
<dbReference type="InterPro" id="IPR001227">
    <property type="entry name" value="Ac_transferase_dom_sf"/>
</dbReference>
<dbReference type="eggNOG" id="COG0604">
    <property type="taxonomic scope" value="Bacteria"/>
</dbReference>
<evidence type="ECO:0000259" key="12">
    <source>
        <dbReference type="PROSITE" id="PS52019"/>
    </source>
</evidence>
<dbReference type="InterPro" id="IPR042104">
    <property type="entry name" value="PKS_dehydratase_sf"/>
</dbReference>
<evidence type="ECO:0000259" key="10">
    <source>
        <dbReference type="PROSITE" id="PS50075"/>
    </source>
</evidence>
<dbReference type="STRING" id="1133849.O3I_022425"/>
<dbReference type="InterPro" id="IPR050091">
    <property type="entry name" value="PKS_NRPS_Biosynth_Enz"/>
</dbReference>
<dbReference type="PANTHER" id="PTHR43775">
    <property type="entry name" value="FATTY ACID SYNTHASE"/>
    <property type="match status" value="1"/>
</dbReference>
<dbReference type="Pfam" id="PF00109">
    <property type="entry name" value="ketoacyl-synt"/>
    <property type="match status" value="1"/>
</dbReference>
<dbReference type="InterPro" id="IPR036736">
    <property type="entry name" value="ACP-like_sf"/>
</dbReference>
<dbReference type="Pfam" id="PF08659">
    <property type="entry name" value="KR"/>
    <property type="match status" value="1"/>
</dbReference>
<gene>
    <name evidence="13" type="ORF">O3I_022425</name>
</gene>
<dbReference type="InterPro" id="IPR020841">
    <property type="entry name" value="PKS_Beta-ketoAc_synthase_dom"/>
</dbReference>
<dbReference type="Proteomes" id="UP000006304">
    <property type="component" value="Chromosome"/>
</dbReference>
<protein>
    <submittedName>
        <fullName evidence="13">Putative type I polyketide synthase</fullName>
    </submittedName>
</protein>
<keyword evidence="7" id="KW-0511">Multifunctional enzyme</keyword>
<dbReference type="eggNOG" id="COG3321">
    <property type="taxonomic scope" value="Bacteria"/>
</dbReference>
<evidence type="ECO:0000256" key="9">
    <source>
        <dbReference type="PROSITE-ProRule" id="PRU01363"/>
    </source>
</evidence>
<evidence type="ECO:0000256" key="8">
    <source>
        <dbReference type="ARBA" id="ARBA00023315"/>
    </source>
</evidence>
<dbReference type="PROSITE" id="PS50075">
    <property type="entry name" value="CARRIER"/>
    <property type="match status" value="1"/>
</dbReference>
<dbReference type="Pfam" id="PF08240">
    <property type="entry name" value="ADH_N"/>
    <property type="match status" value="1"/>
</dbReference>
<dbReference type="SUPFAM" id="SSF47336">
    <property type="entry name" value="ACP-like"/>
    <property type="match status" value="1"/>
</dbReference>
<dbReference type="InterPro" id="IPR009081">
    <property type="entry name" value="PP-bd_ACP"/>
</dbReference>
<dbReference type="GO" id="GO:0031177">
    <property type="term" value="F:phosphopantetheine binding"/>
    <property type="evidence" value="ECO:0007669"/>
    <property type="project" value="InterPro"/>
</dbReference>
<dbReference type="SUPFAM" id="SSF50129">
    <property type="entry name" value="GroES-like"/>
    <property type="match status" value="1"/>
</dbReference>
<dbReference type="Pfam" id="PF13602">
    <property type="entry name" value="ADH_zinc_N_2"/>
    <property type="match status" value="1"/>
</dbReference>
<dbReference type="InterPro" id="IPR020807">
    <property type="entry name" value="PKS_DH"/>
</dbReference>
<dbReference type="InterPro" id="IPR014043">
    <property type="entry name" value="Acyl_transferase_dom"/>
</dbReference>
<dbReference type="FunFam" id="3.40.366.10:FF:000002">
    <property type="entry name" value="Probable polyketide synthase 2"/>
    <property type="match status" value="1"/>
</dbReference>
<dbReference type="InterPro" id="IPR013154">
    <property type="entry name" value="ADH-like_N"/>
</dbReference>
<keyword evidence="6" id="KW-0443">Lipid metabolism</keyword>
<feature type="domain" description="PKS/mFAS DH" evidence="12">
    <location>
        <begin position="916"/>
        <end position="1195"/>
    </location>
</feature>
<sequence length="2132" mass="223571">MTTNEELVEALRNSLLERERLRQANSETAALFAEPLAIIGMGCRYPADIRTPEQLWDLVVAGAEVVSDFPADRGWPLADLFDTEPGRPGKSYVRRGGFLYDAAEFDAGFFGVAPREAAVLDPQQRLLLEVSWEALERAGIDPASLRGSDTGVFAGVMHHEYGSDVVGSAASVVSGRLAYTLGLAGPAITVDTACSSSLVALHQAAHALRMRECGLAVVGGVTVLASPSSFVEFSRQRGLAPDGRCKAFAAAADGVGWSEGVGVLLLERLSEARRNGHPVLALIRGSAVNQDGASNGLTAPNGPAQQRVIRQALANAGLAAGEVDLVEAHGTGTTLGDPIEAGALIATYGGEHTAADPLWLGSVKSNIGHTQAAAGVAGVIKMVEALRRAVIPPTLHSDAPSPHVDWASGGVALAAGLRAWPQRDHPRRAAVSSFGISGTNAHVILEQAPDTVAAASSERVAPPFIPWVLSAKTTESLIGQAQRLRDLVRSEPYPDPVDIGYSLLTSRSSFAQRAVILGNTRKALTDSVAELVDGAAATNVLLGRADVQGKTVFLFPGQGSQWAGMAVGLLDSSPVFAAQIDRCAAALAEFTDWSLVDLLRGNDIADEADRPDLVQPALFAVMVALAALWRSMGVEPAAVIGHSQGEIAAAHVAGVLTLREATRIVVLRSRAVCAVAGAGGMVSVLRPEAEVSALVEERWAGELSVAVVNGPASTVVSGAAVALDELLDHCAVSGIGARRVAVDYAAHSVQIEPLRARLLGDLGEVSARSTEIAVISAVTGDVLDGAAMDAGYWYRNLRDTVRFDRAIRTAYALRCRAFVECSPHPVLGVDVQEFLDDTDDADRSVVVESLRRSAGGLGQFLAAVAAAYVRGVPVDWTRIFTGSNAVRVELPTYAFERKRYWLEPKPTVPDAEFGAHPLLGTVVEVAGGGGWLWSGRLSSDSHGWLADHVVGGRVLLPGSAFVELAWCAAGVVGAARVGELVLLSPLVIGAAGVRLQMRVTDGAEPGEWRVEMFARPVASGPDAGDWVCHATGVLDSVAVPSEAGVELRVWPPAGAVPVDTAQAYDVLADAGYEYGPVFRGVRSVWRRGAEVFGEVYLAEDARAGAAERFGVHPALLDAALQVSLVGEAATGAVDGLRLPFAWEGASLSAVGAAAVRVHLRRWGDRMAVTLADPAGALVAHAESVVLRPFAVEEVCEPVRAHADLYELSWTALTGNRIPAVDERWHVVETNRGWQLEQPVADRTVLALSRPDGSSLSTVERTYELVHTVLEAVRTVLSDNRFDTATLVVVTRNAVASDGADIDPAQAAIWGLLRSAQNENPGRIGILDIDDATDSRAAVRALTRSGEPQAAVRHGVIHVPRLIREGADSVGNAGLVISGRPWQLSDSGTGTLDGENLVLEPADVGDELASGEVRVTLHAVGMNFRDVLIALDMVPLEGIAVGGEGAGVVAAVGSAVTRFVPGDRVMGLFPRVGSTAVTEESSLVRVPSGWGFAEAAAVPVVFATAYHALVELGGLRAGERVLVHAGTGGVGLAAVQLARWVGAEVFVTASEGKWPVLRELGFGDEWIGDSRSLDFEAKFLARTGGAGMDVVLDSLAGEFVDASLRLLPRGGRFLEMGLTDVRDPAQIAVRYPGVRYAAFELMELPGAQLQRIFGELLTLFEAGVLHPIPVTRWDIRRAPEAFRFLSQARHIGKNVLTVPRPLDRDGTVLITGGTGGLGALVARHLVARHGVRHLVLVSRRGAAADGVEELVDELTAAGAVVRVLACDVSDGAALRALLSDLDPAHPLTGVVHAAGVLDDALFADLGTDQVGRVFAPKVDAAWQLHEAVQDLPLSMFVLFSSIAGTVGSPGQSNYAAANAFLDALASYRQRRGLAATSIAWGLWEQATGMTGALTELDRGRLRASGFVPITAEDGLAMLDAALGSGRDVVVASRIDTAALAQTPTLPPVLRDMARRLRKAAAAGPTEVSGLVAHLSGLGVVEQGRVVLEVVRSHAAVVLGFGSVDGVGADDVFKDLGFDSLGAVEFRNRLQGATGVRLATTVVFDYPTPRALAKYIAAEIVPAEEVVDRIVAQADLLSGLCSGAALDRADIAVVAERLSAILRSLQAGGTDVDLDAADDDELFDFIDSVPPAHQ</sequence>
<dbReference type="InterPro" id="IPR020806">
    <property type="entry name" value="PKS_PP-bd"/>
</dbReference>
<keyword evidence="5" id="KW-0276">Fatty acid metabolism</keyword>
<dbReference type="Gene3D" id="3.10.129.110">
    <property type="entry name" value="Polyketide synthase dehydratase"/>
    <property type="match status" value="1"/>
</dbReference>
<dbReference type="InterPro" id="IPR014031">
    <property type="entry name" value="Ketoacyl_synth_C"/>
</dbReference>
<dbReference type="CDD" id="cd05195">
    <property type="entry name" value="enoyl_red"/>
    <property type="match status" value="1"/>
</dbReference>
<dbReference type="CDD" id="cd08956">
    <property type="entry name" value="KR_3_FAS_SDR_x"/>
    <property type="match status" value="1"/>
</dbReference>
<dbReference type="PROSITE" id="PS00606">
    <property type="entry name" value="KS3_1"/>
    <property type="match status" value="1"/>
</dbReference>
<dbReference type="SMART" id="SM01294">
    <property type="entry name" value="PKS_PP_betabranch"/>
    <property type="match status" value="1"/>
</dbReference>
<keyword evidence="4" id="KW-0808">Transferase</keyword>
<keyword evidence="14" id="KW-1185">Reference proteome</keyword>
<dbReference type="GO" id="GO:0004312">
    <property type="term" value="F:fatty acid synthase activity"/>
    <property type="evidence" value="ECO:0007669"/>
    <property type="project" value="TreeGrafter"/>
</dbReference>
<dbReference type="Pfam" id="PF14765">
    <property type="entry name" value="PS-DH"/>
    <property type="match status" value="1"/>
</dbReference>
<dbReference type="InterPro" id="IPR049551">
    <property type="entry name" value="PKS_DH_C"/>
</dbReference>
<feature type="region of interest" description="N-terminal hotdog fold" evidence="9">
    <location>
        <begin position="916"/>
        <end position="1041"/>
    </location>
</feature>
<dbReference type="InterPro" id="IPR020843">
    <property type="entry name" value="ER"/>
</dbReference>
<dbReference type="eggNOG" id="COG0300">
    <property type="taxonomic scope" value="Bacteria"/>
</dbReference>
<dbReference type="FunFam" id="1.10.1200.10:FF:000007">
    <property type="entry name" value="Probable polyketide synthase pks17"/>
    <property type="match status" value="1"/>
</dbReference>
<evidence type="ECO:0000259" key="11">
    <source>
        <dbReference type="PROSITE" id="PS52004"/>
    </source>
</evidence>
<dbReference type="EMBL" id="CP003876">
    <property type="protein sequence ID" value="AFU02440.1"/>
    <property type="molecule type" value="Genomic_DNA"/>
</dbReference>
<comment type="pathway">
    <text evidence="1">Lipid metabolism.</text>
</comment>
<dbReference type="PANTHER" id="PTHR43775:SF51">
    <property type="entry name" value="INACTIVE PHENOLPHTHIOCEROL SYNTHESIS POLYKETIDE SYNTHASE TYPE I PKS1-RELATED"/>
    <property type="match status" value="1"/>
</dbReference>
<name>K0EZV6_NOCB7</name>
<evidence type="ECO:0000313" key="13">
    <source>
        <dbReference type="EMBL" id="AFU02440.1"/>
    </source>
</evidence>
<dbReference type="InterPro" id="IPR016035">
    <property type="entry name" value="Acyl_Trfase/lysoPLipase"/>
</dbReference>
<dbReference type="SMART" id="SM00829">
    <property type="entry name" value="PKS_ER"/>
    <property type="match status" value="1"/>
</dbReference>
<dbReference type="SMART" id="SM00823">
    <property type="entry name" value="PKS_PP"/>
    <property type="match status" value="1"/>
</dbReference>
<feature type="active site" description="Proton acceptor; for dehydratase activity" evidence="9">
    <location>
        <position position="948"/>
    </location>
</feature>
<dbReference type="InterPro" id="IPR057326">
    <property type="entry name" value="KR_dom"/>
</dbReference>
<keyword evidence="2" id="KW-0596">Phosphopantetheine</keyword>
<dbReference type="Pfam" id="PF21089">
    <property type="entry name" value="PKS_DH_N"/>
    <property type="match status" value="1"/>
</dbReference>
<accession>K0EZV6</accession>
<dbReference type="KEGG" id="nbr:O3I_022425"/>
<dbReference type="InterPro" id="IPR049552">
    <property type="entry name" value="PKS_DH_N"/>
</dbReference>
<dbReference type="FunFam" id="3.40.47.10:FF:000019">
    <property type="entry name" value="Polyketide synthase type I"/>
    <property type="match status" value="1"/>
</dbReference>
<feature type="region of interest" description="C-terminal hotdog fold" evidence="9">
    <location>
        <begin position="1055"/>
        <end position="1195"/>
    </location>
</feature>
<proteinExistence type="predicted"/>
<dbReference type="InterPro" id="IPR032821">
    <property type="entry name" value="PKS_assoc"/>
</dbReference>
<evidence type="ECO:0000256" key="3">
    <source>
        <dbReference type="ARBA" id="ARBA00022553"/>
    </source>
</evidence>
<dbReference type="InterPro" id="IPR013968">
    <property type="entry name" value="PKS_KR"/>
</dbReference>